<name>A0A7C9IIE2_9RHOB</name>
<dbReference type="InterPro" id="IPR052573">
    <property type="entry name" value="DnaJ_C_subfamily_28"/>
</dbReference>
<dbReference type="EMBL" id="WUPT01000004">
    <property type="protein sequence ID" value="MXQ09624.1"/>
    <property type="molecule type" value="Genomic_DNA"/>
</dbReference>
<dbReference type="Proteomes" id="UP000480350">
    <property type="component" value="Unassembled WGS sequence"/>
</dbReference>
<evidence type="ECO:0000313" key="2">
    <source>
        <dbReference type="EMBL" id="MXQ09624.1"/>
    </source>
</evidence>
<dbReference type="RefSeq" id="WP_160765552.1">
    <property type="nucleotide sequence ID" value="NZ_WUPT01000004.1"/>
</dbReference>
<feature type="domain" description="DnaJ homologue subfamily C member 28 conserved" evidence="1">
    <location>
        <begin position="8"/>
        <end position="75"/>
    </location>
</feature>
<dbReference type="Pfam" id="PF09350">
    <property type="entry name" value="DJC28_CD"/>
    <property type="match status" value="1"/>
</dbReference>
<dbReference type="AlphaFoldDB" id="A0A7C9IIE2"/>
<gene>
    <name evidence="2" type="ORF">GQ651_17400</name>
</gene>
<comment type="caution">
    <text evidence="2">The sequence shown here is derived from an EMBL/GenBank/DDBJ whole genome shotgun (WGS) entry which is preliminary data.</text>
</comment>
<keyword evidence="3" id="KW-1185">Reference proteome</keyword>
<reference evidence="2 3" key="1">
    <citation type="submission" date="2019-12" db="EMBL/GenBank/DDBJ databases">
        <authorList>
            <person name="Lee S.D."/>
        </authorList>
    </citation>
    <scope>NUCLEOTIDE SEQUENCE [LARGE SCALE GENOMIC DNA]</scope>
    <source>
        <strain evidence="2 3">GH1-50</strain>
    </source>
</reference>
<evidence type="ECO:0000259" key="1">
    <source>
        <dbReference type="Pfam" id="PF09350"/>
    </source>
</evidence>
<protein>
    <submittedName>
        <fullName evidence="2">DUF1992 domain-containing protein</fullName>
    </submittedName>
</protein>
<accession>A0A7C9IIE2</accession>
<sequence length="110" mass="12419">MSWLDCLTERRILKAEAEGQLRDLPGEGKPLRDATGQETVDPGLSAGYRIMAEAGVVPEEFKLKKAIDEERALYRTLTDPEARRASMARLADLDMRYNIAVDARRRFHGT</sequence>
<dbReference type="PANTHER" id="PTHR39158">
    <property type="entry name" value="OS08G0560600 PROTEIN"/>
    <property type="match status" value="1"/>
</dbReference>
<reference evidence="2 3" key="2">
    <citation type="submission" date="2020-03" db="EMBL/GenBank/DDBJ databases">
        <title>Kangsaoukella pontilimi gen. nov., sp. nov., a new member of the family Rhodobacteraceae isolated from a tidal mudflat.</title>
        <authorList>
            <person name="Kim I.S."/>
        </authorList>
    </citation>
    <scope>NUCLEOTIDE SEQUENCE [LARGE SCALE GENOMIC DNA]</scope>
    <source>
        <strain evidence="2 3">GH1-50</strain>
    </source>
</reference>
<evidence type="ECO:0000313" key="3">
    <source>
        <dbReference type="Proteomes" id="UP000480350"/>
    </source>
</evidence>
<proteinExistence type="predicted"/>
<dbReference type="InterPro" id="IPR018961">
    <property type="entry name" value="DnaJ_homolog_subfam-C_membr-28"/>
</dbReference>
<organism evidence="2 3">
    <name type="scientific">Kangsaoukella pontilimi</name>
    <dbReference type="NCBI Taxonomy" id="2691042"/>
    <lineage>
        <taxon>Bacteria</taxon>
        <taxon>Pseudomonadati</taxon>
        <taxon>Pseudomonadota</taxon>
        <taxon>Alphaproteobacteria</taxon>
        <taxon>Rhodobacterales</taxon>
        <taxon>Paracoccaceae</taxon>
        <taxon>Kangsaoukella</taxon>
    </lineage>
</organism>
<dbReference type="PANTHER" id="PTHR39158:SF1">
    <property type="entry name" value="DNAJ HOMOLOG SUBFAMILY C MEMBER 28"/>
    <property type="match status" value="1"/>
</dbReference>